<dbReference type="Pfam" id="PF05638">
    <property type="entry name" value="T6SS_HCP"/>
    <property type="match status" value="1"/>
</dbReference>
<evidence type="ECO:0000256" key="1">
    <source>
        <dbReference type="SAM" id="SignalP"/>
    </source>
</evidence>
<dbReference type="PANTHER" id="PTHR36152:SF1">
    <property type="entry name" value="UBIQUITIN-LIKE DOMAIN-CONTAINING PROTEIN"/>
    <property type="match status" value="1"/>
</dbReference>
<keyword evidence="3" id="KW-1185">Reference proteome</keyword>
<dbReference type="SUPFAM" id="SSF141452">
    <property type="entry name" value="Hcp1-like"/>
    <property type="match status" value="1"/>
</dbReference>
<dbReference type="InterPro" id="IPR036624">
    <property type="entry name" value="Hcp1-lik_sf"/>
</dbReference>
<dbReference type="AlphaFoldDB" id="A0A9X4KRA7"/>
<feature type="chain" id="PRO_5040857369" evidence="1">
    <location>
        <begin position="30"/>
        <end position="188"/>
    </location>
</feature>
<sequence>MLQRFMPKASLFLLVFAILAFASPVSASAAGGSYILLTLDKISGDSTVEGAKGAIDISSFSFGASNAATSPGGGSDIGKPIYSDFNLTKQMDSASIPLLQSLTAGKAIKNGTIAFYNGQGKKPYLTIKLENVYVTSDAYSAGADGSRIGESFSLKAKKVTFIYEGVDAKGQPLPPQTFEYDVSKGAGK</sequence>
<evidence type="ECO:0000313" key="2">
    <source>
        <dbReference type="EMBL" id="MDG0794807.1"/>
    </source>
</evidence>
<organism evidence="2 3">
    <name type="scientific">Cohnella ginsengisoli</name>
    <dbReference type="NCBI Taxonomy" id="425004"/>
    <lineage>
        <taxon>Bacteria</taxon>
        <taxon>Bacillati</taxon>
        <taxon>Bacillota</taxon>
        <taxon>Bacilli</taxon>
        <taxon>Bacillales</taxon>
        <taxon>Paenibacillaceae</taxon>
        <taxon>Cohnella</taxon>
    </lineage>
</organism>
<dbReference type="Gene3D" id="2.30.110.20">
    <property type="entry name" value="Hcp1-like"/>
    <property type="match status" value="1"/>
</dbReference>
<proteinExistence type="predicted"/>
<comment type="caution">
    <text evidence="2">The sequence shown here is derived from an EMBL/GenBank/DDBJ whole genome shotgun (WGS) entry which is preliminary data.</text>
</comment>
<evidence type="ECO:0000313" key="3">
    <source>
        <dbReference type="Proteomes" id="UP001153387"/>
    </source>
</evidence>
<name>A0A9X4KRA7_9BACL</name>
<dbReference type="Proteomes" id="UP001153387">
    <property type="component" value="Unassembled WGS sequence"/>
</dbReference>
<gene>
    <name evidence="2" type="ORF">OMP38_31250</name>
</gene>
<keyword evidence="1" id="KW-0732">Signal</keyword>
<dbReference type="RefSeq" id="WP_277568532.1">
    <property type="nucleotide sequence ID" value="NZ_JAPDHZ010000008.1"/>
</dbReference>
<dbReference type="InterPro" id="IPR008514">
    <property type="entry name" value="T6SS_Hcp"/>
</dbReference>
<dbReference type="PANTHER" id="PTHR36152">
    <property type="entry name" value="CYTOPLASMIC PROTEIN-RELATED"/>
    <property type="match status" value="1"/>
</dbReference>
<accession>A0A9X4KRA7</accession>
<reference evidence="2 3" key="1">
    <citation type="submission" date="2022-10" db="EMBL/GenBank/DDBJ databases">
        <title>Comparative genomic analysis of Cohnella hashimotonis sp. nov., isolated from the International Space Station.</title>
        <authorList>
            <person name="Simpson A."/>
            <person name="Venkateswaran K."/>
        </authorList>
    </citation>
    <scope>NUCLEOTIDE SEQUENCE [LARGE SCALE GENOMIC DNA]</scope>
    <source>
        <strain evidence="2 3">DSM 18997</strain>
    </source>
</reference>
<protein>
    <submittedName>
        <fullName evidence="2">Type VI secretion system tube protein Hcp</fullName>
    </submittedName>
</protein>
<dbReference type="EMBL" id="JAPDHZ010000008">
    <property type="protein sequence ID" value="MDG0794807.1"/>
    <property type="molecule type" value="Genomic_DNA"/>
</dbReference>
<dbReference type="InterPro" id="IPR053165">
    <property type="entry name" value="HSI-I_assembly_Hcp1"/>
</dbReference>
<feature type="signal peptide" evidence="1">
    <location>
        <begin position="1"/>
        <end position="29"/>
    </location>
</feature>